<sequence length="231" mass="27294">MEIPYIGLRYTWHNSRSIGTIQIKLDWSFGNAAFFTKWSRANSNFLLRSISDHSATITMLTKAEIKPRLPVKFLNLWVEKEEFLPMANATWMEEADGHPMLQLTTKLQRIKKKLKEFHLLHSSNITRRVEAARKEWGKCQLDLDANPTNVGLGMQERRLAHQYNQLISDEESYFRQKSCIQWLSQGDRNTKIFHRSVLHRKSRNTIRRLINEGRYHHHRGPQARNNGNRLF</sequence>
<accession>A0A9Q0SIF3</accession>
<organism evidence="1 2">
    <name type="scientific">Salix viminalis</name>
    <name type="common">Common osier</name>
    <name type="synonym">Basket willow</name>
    <dbReference type="NCBI Taxonomy" id="40686"/>
    <lineage>
        <taxon>Eukaryota</taxon>
        <taxon>Viridiplantae</taxon>
        <taxon>Streptophyta</taxon>
        <taxon>Embryophyta</taxon>
        <taxon>Tracheophyta</taxon>
        <taxon>Spermatophyta</taxon>
        <taxon>Magnoliopsida</taxon>
        <taxon>eudicotyledons</taxon>
        <taxon>Gunneridae</taxon>
        <taxon>Pentapetalae</taxon>
        <taxon>rosids</taxon>
        <taxon>fabids</taxon>
        <taxon>Malpighiales</taxon>
        <taxon>Salicaceae</taxon>
        <taxon>Saliceae</taxon>
        <taxon>Salix</taxon>
    </lineage>
</organism>
<dbReference type="OrthoDB" id="1932741at2759"/>
<protein>
    <submittedName>
        <fullName evidence="1">Uncharacterized protein</fullName>
    </submittedName>
</protein>
<evidence type="ECO:0000313" key="1">
    <source>
        <dbReference type="EMBL" id="KAJ6678180.1"/>
    </source>
</evidence>
<proteinExistence type="predicted"/>
<gene>
    <name evidence="1" type="ORF">OIU85_008740</name>
</gene>
<reference evidence="1" key="1">
    <citation type="submission" date="2022-11" db="EMBL/GenBank/DDBJ databases">
        <authorList>
            <person name="Hyden B.L."/>
            <person name="Feng K."/>
            <person name="Yates T."/>
            <person name="Jawdy S."/>
            <person name="Smart L.B."/>
            <person name="Muchero W."/>
        </authorList>
    </citation>
    <scope>NUCLEOTIDE SEQUENCE</scope>
    <source>
        <tissue evidence="1">Shoot tip</tissue>
    </source>
</reference>
<dbReference type="PANTHER" id="PTHR33710">
    <property type="entry name" value="BNAC02G09200D PROTEIN"/>
    <property type="match status" value="1"/>
</dbReference>
<dbReference type="PANTHER" id="PTHR33710:SF80">
    <property type="entry name" value="ENDONUCLEASE_EXONUCLEASE_PHOSPHATASE"/>
    <property type="match status" value="1"/>
</dbReference>
<dbReference type="AlphaFoldDB" id="A0A9Q0SIF3"/>
<evidence type="ECO:0000313" key="2">
    <source>
        <dbReference type="Proteomes" id="UP001151529"/>
    </source>
</evidence>
<keyword evidence="2" id="KW-1185">Reference proteome</keyword>
<comment type="caution">
    <text evidence="1">The sequence shown here is derived from an EMBL/GenBank/DDBJ whole genome shotgun (WGS) entry which is preliminary data.</text>
</comment>
<name>A0A9Q0SIF3_SALVM</name>
<dbReference type="Proteomes" id="UP001151529">
    <property type="component" value="Chromosome 7"/>
</dbReference>
<reference evidence="1" key="2">
    <citation type="journal article" date="2023" name="Int. J. Mol. Sci.">
        <title>De Novo Assembly and Annotation of 11 Diverse Shrub Willow (Salix) Genomes Reveals Novel Gene Organization in Sex-Linked Regions.</title>
        <authorList>
            <person name="Hyden B."/>
            <person name="Feng K."/>
            <person name="Yates T.B."/>
            <person name="Jawdy S."/>
            <person name="Cereghino C."/>
            <person name="Smart L.B."/>
            <person name="Muchero W."/>
        </authorList>
    </citation>
    <scope>NUCLEOTIDE SEQUENCE [LARGE SCALE GENOMIC DNA]</scope>
    <source>
        <tissue evidence="1">Shoot tip</tissue>
    </source>
</reference>
<dbReference type="EMBL" id="JAPFFL010000014">
    <property type="protein sequence ID" value="KAJ6678180.1"/>
    <property type="molecule type" value="Genomic_DNA"/>
</dbReference>